<reference evidence="2" key="2">
    <citation type="submission" date="2020-05" db="UniProtKB">
        <authorList>
            <consortium name="EnsemblMetazoa"/>
        </authorList>
    </citation>
    <scope>IDENTIFICATION</scope>
    <source>
        <strain evidence="2">IAEA</strain>
    </source>
</reference>
<dbReference type="VEuPathDB" id="VectorBase:GPPI031477"/>
<keyword evidence="1" id="KW-1133">Transmembrane helix</keyword>
<dbReference type="EMBL" id="JXJN01015095">
    <property type="status" value="NOT_ANNOTATED_CDS"/>
    <property type="molecule type" value="Genomic_DNA"/>
</dbReference>
<evidence type="ECO:0000313" key="3">
    <source>
        <dbReference type="Proteomes" id="UP000092460"/>
    </source>
</evidence>
<dbReference type="Proteomes" id="UP000092460">
    <property type="component" value="Unassembled WGS sequence"/>
</dbReference>
<name>A0A1B0BIR0_9MUSC</name>
<proteinExistence type="predicted"/>
<protein>
    <submittedName>
        <fullName evidence="2">Uncharacterized protein</fullName>
    </submittedName>
</protein>
<dbReference type="EMBL" id="JXJN01015094">
    <property type="status" value="NOT_ANNOTATED_CDS"/>
    <property type="molecule type" value="Genomic_DNA"/>
</dbReference>
<organism evidence="2 3">
    <name type="scientific">Glossina palpalis gambiensis</name>
    <dbReference type="NCBI Taxonomy" id="67801"/>
    <lineage>
        <taxon>Eukaryota</taxon>
        <taxon>Metazoa</taxon>
        <taxon>Ecdysozoa</taxon>
        <taxon>Arthropoda</taxon>
        <taxon>Hexapoda</taxon>
        <taxon>Insecta</taxon>
        <taxon>Pterygota</taxon>
        <taxon>Neoptera</taxon>
        <taxon>Endopterygota</taxon>
        <taxon>Diptera</taxon>
        <taxon>Brachycera</taxon>
        <taxon>Muscomorpha</taxon>
        <taxon>Hippoboscoidea</taxon>
        <taxon>Glossinidae</taxon>
        <taxon>Glossina</taxon>
    </lineage>
</organism>
<reference evidence="3" key="1">
    <citation type="submission" date="2015-01" db="EMBL/GenBank/DDBJ databases">
        <authorList>
            <person name="Aksoy S."/>
            <person name="Warren W."/>
            <person name="Wilson R.K."/>
        </authorList>
    </citation>
    <scope>NUCLEOTIDE SEQUENCE [LARGE SCALE GENOMIC DNA]</scope>
    <source>
        <strain evidence="3">IAEA</strain>
    </source>
</reference>
<keyword evidence="1" id="KW-0472">Membrane</keyword>
<accession>A0A1B0BIR0</accession>
<dbReference type="EnsemblMetazoa" id="GPPI031477-RA">
    <property type="protein sequence ID" value="GPPI031477-PA"/>
    <property type="gene ID" value="GPPI031477"/>
</dbReference>
<keyword evidence="1" id="KW-0812">Transmembrane</keyword>
<evidence type="ECO:0000256" key="1">
    <source>
        <dbReference type="SAM" id="Phobius"/>
    </source>
</evidence>
<feature type="transmembrane region" description="Helical" evidence="1">
    <location>
        <begin position="52"/>
        <end position="76"/>
    </location>
</feature>
<dbReference type="AlphaFoldDB" id="A0A1B0BIR0"/>
<keyword evidence="3" id="KW-1185">Reference proteome</keyword>
<sequence length="156" mass="17386">MYRNGEARSPGLRLQTSAWYSFSGTPKCFQHFLDHMIKILLKRIQTLKKRKVLQHLLCFVDWLYCIGWLYFVGLAWGASSQHKSQWWLALANIGPCAPAKGVLTTSGVLAPSVCDVESALLLPSPLAEPNSGGLVVSRSSITKSIGILPFKHEIYR</sequence>
<evidence type="ECO:0000313" key="2">
    <source>
        <dbReference type="EnsemblMetazoa" id="GPPI031477-PA"/>
    </source>
</evidence>